<sequence length="181" mass="19366">MLPVRSIPPPCGFNIGGVRAVRLWPVGNVRAYPAPVASVVPAALELFDPANYADLYFLLDSAGYTEEGNDDAQGDFYKVKLGLVIAGDAPDVSEAVARLAGGRYLVAFLDGNGRTKLAGTPEWPLKLAVDTATGKKGPDRNGLDFTFTGVLPVRAPFYLEQEFVPPATRRAWSAGFNFGFS</sequence>
<protein>
    <submittedName>
        <fullName evidence="1">Uncharacterized protein</fullName>
    </submittedName>
</protein>
<dbReference type="Proteomes" id="UP000664369">
    <property type="component" value="Unassembled WGS sequence"/>
</dbReference>
<dbReference type="EMBL" id="JAGETZ010000001">
    <property type="protein sequence ID" value="MBO2007565.1"/>
    <property type="molecule type" value="Genomic_DNA"/>
</dbReference>
<gene>
    <name evidence="1" type="ORF">J4E00_00785</name>
</gene>
<comment type="caution">
    <text evidence="1">The sequence shown here is derived from an EMBL/GenBank/DDBJ whole genome shotgun (WGS) entry which is preliminary data.</text>
</comment>
<evidence type="ECO:0000313" key="1">
    <source>
        <dbReference type="EMBL" id="MBO2007565.1"/>
    </source>
</evidence>
<evidence type="ECO:0000313" key="2">
    <source>
        <dbReference type="Proteomes" id="UP000664369"/>
    </source>
</evidence>
<organism evidence="1 2">
    <name type="scientific">Hymenobacter negativus</name>
    <dbReference type="NCBI Taxonomy" id="2795026"/>
    <lineage>
        <taxon>Bacteria</taxon>
        <taxon>Pseudomonadati</taxon>
        <taxon>Bacteroidota</taxon>
        <taxon>Cytophagia</taxon>
        <taxon>Cytophagales</taxon>
        <taxon>Hymenobacteraceae</taxon>
        <taxon>Hymenobacter</taxon>
    </lineage>
</organism>
<dbReference type="RefSeq" id="WP_208173103.1">
    <property type="nucleotide sequence ID" value="NZ_JAGETZ010000001.1"/>
</dbReference>
<reference evidence="1 2" key="1">
    <citation type="submission" date="2021-03" db="EMBL/GenBank/DDBJ databases">
        <authorList>
            <person name="Kim M.K."/>
        </authorList>
    </citation>
    <scope>NUCLEOTIDE SEQUENCE [LARGE SCALE GENOMIC DNA]</scope>
    <source>
        <strain evidence="1 2">BT442</strain>
    </source>
</reference>
<keyword evidence="2" id="KW-1185">Reference proteome</keyword>
<name>A0ABS3Q8J8_9BACT</name>
<accession>A0ABS3Q8J8</accession>
<proteinExistence type="predicted"/>